<proteinExistence type="predicted"/>
<dbReference type="RefSeq" id="WP_119953396.1">
    <property type="nucleotide sequence ID" value="NZ_QYUR01000002.1"/>
</dbReference>
<comment type="caution">
    <text evidence="2">The sequence shown here is derived from an EMBL/GenBank/DDBJ whole genome shotgun (WGS) entry which is preliminary data.</text>
</comment>
<reference evidence="2 3" key="1">
    <citation type="submission" date="2018-09" db="EMBL/GenBank/DDBJ databases">
        <authorList>
            <person name="Zhu H."/>
        </authorList>
    </citation>
    <scope>NUCLEOTIDE SEQUENCE [LARGE SCALE GENOMIC DNA]</scope>
    <source>
        <strain evidence="2 3">K1S02-6</strain>
    </source>
</reference>
<keyword evidence="3" id="KW-1185">Reference proteome</keyword>
<keyword evidence="1" id="KW-0472">Membrane</keyword>
<evidence type="ECO:0000256" key="1">
    <source>
        <dbReference type="SAM" id="Phobius"/>
    </source>
</evidence>
<name>A0A418XKU0_9PSED</name>
<gene>
    <name evidence="2" type="ORF">D3879_07320</name>
</gene>
<dbReference type="Proteomes" id="UP000284021">
    <property type="component" value="Unassembled WGS sequence"/>
</dbReference>
<dbReference type="OrthoDB" id="7014830at2"/>
<keyword evidence="1" id="KW-1133">Transmembrane helix</keyword>
<sequence length="146" mass="16253">MHGSEREDGQDSTPVEDPRPKLWRRFLAALALLGLLVGLMLGRLTTPEPVTLEQVEVLPDGLQLWFNVEPKVSAEHLHGALVLLFEAEGRAQHGQLQLAGKGVNWRLIHSERGLLLNLVAARPLRGEWHGAAVEGRWRLTISLRAE</sequence>
<evidence type="ECO:0000313" key="3">
    <source>
        <dbReference type="Proteomes" id="UP000284021"/>
    </source>
</evidence>
<evidence type="ECO:0000313" key="2">
    <source>
        <dbReference type="EMBL" id="RJG13074.1"/>
    </source>
</evidence>
<protein>
    <recommendedName>
        <fullName evidence="4">Copper resistance protein CopC</fullName>
    </recommendedName>
</protein>
<dbReference type="AlphaFoldDB" id="A0A418XKU0"/>
<evidence type="ECO:0008006" key="4">
    <source>
        <dbReference type="Google" id="ProtNLM"/>
    </source>
</evidence>
<dbReference type="EMBL" id="QYUR01000002">
    <property type="protein sequence ID" value="RJG13074.1"/>
    <property type="molecule type" value="Genomic_DNA"/>
</dbReference>
<feature type="transmembrane region" description="Helical" evidence="1">
    <location>
        <begin position="22"/>
        <end position="42"/>
    </location>
</feature>
<keyword evidence="1" id="KW-0812">Transmembrane</keyword>
<organism evidence="2 3">
    <name type="scientific">Pseudomonas cavernicola</name>
    <dbReference type="NCBI Taxonomy" id="2320866"/>
    <lineage>
        <taxon>Bacteria</taxon>
        <taxon>Pseudomonadati</taxon>
        <taxon>Pseudomonadota</taxon>
        <taxon>Gammaproteobacteria</taxon>
        <taxon>Pseudomonadales</taxon>
        <taxon>Pseudomonadaceae</taxon>
        <taxon>Pseudomonas</taxon>
    </lineage>
</organism>
<accession>A0A418XKU0</accession>